<organism evidence="1 2">
    <name type="scientific">Heliomicrobium gestii</name>
    <name type="common">Heliobacterium gestii</name>
    <dbReference type="NCBI Taxonomy" id="2699"/>
    <lineage>
        <taxon>Bacteria</taxon>
        <taxon>Bacillati</taxon>
        <taxon>Bacillota</taxon>
        <taxon>Clostridia</taxon>
        <taxon>Eubacteriales</taxon>
        <taxon>Heliobacteriaceae</taxon>
        <taxon>Heliomicrobium</taxon>
    </lineage>
</organism>
<proteinExistence type="predicted"/>
<protein>
    <submittedName>
        <fullName evidence="1">Uncharacterized protein</fullName>
    </submittedName>
</protein>
<sequence length="70" mass="8031">MPTMIIGYIHLPLLGINRQGFFIKNFIGIESMTKKAGEFMTKSKRGKELVYLPLDKKGYIIVEPDTLAKW</sequence>
<dbReference type="EMBL" id="WXEX01000002">
    <property type="protein sequence ID" value="MZP41943.1"/>
    <property type="molecule type" value="Genomic_DNA"/>
</dbReference>
<comment type="caution">
    <text evidence="1">The sequence shown here is derived from an EMBL/GenBank/DDBJ whole genome shotgun (WGS) entry which is preliminary data.</text>
</comment>
<reference evidence="1 2" key="1">
    <citation type="submission" date="2020-01" db="EMBL/GenBank/DDBJ databases">
        <title>Whole genome sequence of Heliobacterium gestii DSM 11169.</title>
        <authorList>
            <person name="Kyndt J.A."/>
            <person name="Meyer T.E."/>
        </authorList>
    </citation>
    <scope>NUCLEOTIDE SEQUENCE [LARGE SCALE GENOMIC DNA]</scope>
    <source>
        <strain evidence="1 2">DSM 11169</strain>
    </source>
</reference>
<dbReference type="RefSeq" id="WP_161260536.1">
    <property type="nucleotide sequence ID" value="NZ_JAFBDC010000002.1"/>
</dbReference>
<evidence type="ECO:0000313" key="2">
    <source>
        <dbReference type="Proteomes" id="UP000471031"/>
    </source>
</evidence>
<evidence type="ECO:0000313" key="1">
    <source>
        <dbReference type="EMBL" id="MZP41943.1"/>
    </source>
</evidence>
<gene>
    <name evidence="1" type="ORF">GTO89_02700</name>
</gene>
<name>A0A845LEH6_HELGE</name>
<keyword evidence="2" id="KW-1185">Reference proteome</keyword>
<dbReference type="AlphaFoldDB" id="A0A845LEH6"/>
<dbReference type="Proteomes" id="UP000471031">
    <property type="component" value="Unassembled WGS sequence"/>
</dbReference>
<accession>A0A845LEH6</accession>